<feature type="compositionally biased region" description="Basic and acidic residues" evidence="1">
    <location>
        <begin position="1408"/>
        <end position="1419"/>
    </location>
</feature>
<feature type="region of interest" description="Disordered" evidence="1">
    <location>
        <begin position="1370"/>
        <end position="1419"/>
    </location>
</feature>
<keyword evidence="2" id="KW-1133">Transmembrane helix</keyword>
<dbReference type="PANTHER" id="PTHR38690:SF1">
    <property type="entry name" value="PROTEASE"/>
    <property type="match status" value="1"/>
</dbReference>
<feature type="domain" description="YhdP central" evidence="3">
    <location>
        <begin position="30"/>
        <end position="1342"/>
    </location>
</feature>
<protein>
    <submittedName>
        <fullName evidence="4">AsmA-like C-terminal region-containing protein</fullName>
    </submittedName>
</protein>
<comment type="caution">
    <text evidence="4">The sequence shown here is derived from an EMBL/GenBank/DDBJ whole genome shotgun (WGS) entry which is preliminary data.</text>
</comment>
<dbReference type="InterPro" id="IPR025263">
    <property type="entry name" value="YhdP_central"/>
</dbReference>
<organism evidence="4 5">
    <name type="scientific">Dentiradicibacter hellwigii</name>
    <dbReference type="NCBI Taxonomy" id="3149053"/>
    <lineage>
        <taxon>Bacteria</taxon>
        <taxon>Pseudomonadati</taxon>
        <taxon>Pseudomonadota</taxon>
        <taxon>Betaproteobacteria</taxon>
        <taxon>Rhodocyclales</taxon>
        <taxon>Rhodocyclaceae</taxon>
        <taxon>Dentiradicibacter</taxon>
    </lineage>
</organism>
<dbReference type="Pfam" id="PF13116">
    <property type="entry name" value="YhdP"/>
    <property type="match status" value="1"/>
</dbReference>
<feature type="transmembrane region" description="Helical" evidence="2">
    <location>
        <begin position="32"/>
        <end position="54"/>
    </location>
</feature>
<keyword evidence="5" id="KW-1185">Reference proteome</keyword>
<name>A0ABV4UBH3_9RHOO</name>
<feature type="compositionally biased region" description="Low complexity" evidence="1">
    <location>
        <begin position="835"/>
        <end position="846"/>
    </location>
</feature>
<accession>A0ABV4UBH3</accession>
<feature type="region of interest" description="Disordered" evidence="1">
    <location>
        <begin position="815"/>
        <end position="846"/>
    </location>
</feature>
<evidence type="ECO:0000256" key="2">
    <source>
        <dbReference type="SAM" id="Phobius"/>
    </source>
</evidence>
<dbReference type="EMBL" id="JBEUWX010000001">
    <property type="protein sequence ID" value="MFA9949017.1"/>
    <property type="molecule type" value="Genomic_DNA"/>
</dbReference>
<evidence type="ECO:0000259" key="3">
    <source>
        <dbReference type="Pfam" id="PF13116"/>
    </source>
</evidence>
<evidence type="ECO:0000256" key="1">
    <source>
        <dbReference type="SAM" id="MobiDB-lite"/>
    </source>
</evidence>
<evidence type="ECO:0000313" key="5">
    <source>
        <dbReference type="Proteomes" id="UP001574673"/>
    </source>
</evidence>
<reference evidence="5" key="1">
    <citation type="submission" date="2024-06" db="EMBL/GenBank/DDBJ databases">
        <title>Radixoralia hellwigii gen. nov., sp nov., isolated from a root canal in the human oral cavity.</title>
        <authorList>
            <person name="Bartsch S."/>
            <person name="Wittmer A."/>
            <person name="Schulz A.-K."/>
            <person name="Neumann-Schaal M."/>
            <person name="Wolf J."/>
            <person name="Gronow S."/>
            <person name="Tennert C."/>
            <person name="Haecker G."/>
            <person name="Cieplik F."/>
            <person name="Al-Ahmad A."/>
        </authorList>
    </citation>
    <scope>NUCLEOTIDE SEQUENCE [LARGE SCALE GENOMIC DNA]</scope>
    <source>
        <strain evidence="5">Wk13</strain>
    </source>
</reference>
<keyword evidence="2" id="KW-0812">Transmembrane</keyword>
<gene>
    <name evidence="4" type="ORF">ABCS64_01520</name>
</gene>
<proteinExistence type="predicted"/>
<dbReference type="Proteomes" id="UP001574673">
    <property type="component" value="Unassembled WGS sequence"/>
</dbReference>
<dbReference type="RefSeq" id="WP_418890177.1">
    <property type="nucleotide sequence ID" value="NZ_JBEUWX010000001.1"/>
</dbReference>
<keyword evidence="2" id="KW-0472">Membrane</keyword>
<evidence type="ECO:0000313" key="4">
    <source>
        <dbReference type="EMBL" id="MFA9949017.1"/>
    </source>
</evidence>
<dbReference type="PANTHER" id="PTHR38690">
    <property type="entry name" value="PROTEASE-RELATED"/>
    <property type="match status" value="1"/>
</dbReference>
<sequence length="1419" mass="152508">MPRGFVHSLQQRLAGAFPWMARLRASTAVRRFGCALWWTFWIVYFSFVALVLALRYSILPNIEAYRPSIERLAGRALGQTVSIGRIEASWDGINPDFDLFDVRVLDAEGRPALAFSRVEAVVSWLSVPSGTLKLRLLRIDQPTLNLRRDADGRFFIAGIALADDEASGSAFSDWVFAQRRIRIHDATLIWEDALRQAPALRLEALNFGLDNFGRRRRFGLTAQPPAALASHIDIRGDFSGSDIDRLDDWKGHIFTEIDYVDLAAWRQWIDYPLTLLRGQGALRLWAGIKRGALREMTADLLLRDVAMQLHTELPMLALTEASGRVSVQRTDRGIVASGSKLALMTASQPTLAAEAAASEAADSGTDAAAGVRIAPMDFRLAWNTDAQGNNASGSLTANQIDLGALSQLTAYLPLAADVRQFLATYHPRGQLSGLDARWQGDAVAGNLKTYALESRFQRLALNAQGDLPGFAGLSGEASVNEKGGHLTLDSTRASIDLLGVFPVARTELERLDAQARWTLGEAGLDVDLTRLAFANAEAAGSAAGVYRKQGEGPGYIDLKATLTHADARAVWRYIPHTVGDATRNWLRDSLISGKAGEAKLTLKGNLADFPFLDPAKGQFLVTVKAEDVVLDYANGWPRIEHIYGNLRFAGAGMVVDAQRGTILGAKLGATRAEIPDLDLDTPVIEITGQAEGPTAEFLKFIDQSPVAERIDRFTEGMRASGNGHLDIALKIPLDEQQLNEAKIKGEYRFQNNTVSVDTALPPLRQVNGSIRFSGSELNLPEIRASLFGGPLSIKGGLQKDGRVLITLNGTANVDQLRQPNGAGAPVKRPGRQNKAQGEAAEAQDGQGAESFPLLAHLSGSAAYRGEVRINKRDADLVINSSLTGLRSTLPEPFGKAANESLPLRFEKRILTADAAGTMRDQLLASLGQKLSFQAIRRRQGGSFVVERAALGIGRAQALPDKGFIVGVSASRIDLDLWRTLFQTDSGGNAQSGQSAAGLMPNAVSLATPELRAFGRLLNDVSLNAEAASGQWRLHLDSRQAGGEIRWDGAGRGKLTARLKQLIIDPEESENAVTDEEKEAMKELPALDVVAEDFRFGKRRFGRLELQAVNAGEAWDLNKVQMNAPHGILTGKGQWRMTPGLGRTHLNFTLNSDDVGKLLDQLGYVGMISGGTAKLAGRLDWPGAPTGFELAALDGALSLEAGRGQFLKVKPGAGRLLGLISLQSLPRRISLDFRDVFSAGFAFDSIAGDLALKGGVMRTERLQIDGPAARVLMRGETDLKRETQRLFVTVQPELGTTAALGVALVNPVAGVATLLANKLLQDPLNQMFGFDYLVTGSWDDPMVEKLGRQAAKTAADAAGKDAVGEKNGHENAAAANGGAAGHAVHEAADGAAPAPLTDSAQPASNPAAHDTETKDDAAHE</sequence>
<dbReference type="InterPro" id="IPR011836">
    <property type="entry name" value="YhdP"/>
</dbReference>